<reference evidence="5 6" key="1">
    <citation type="submission" date="2017-01" db="EMBL/GenBank/DDBJ databases">
        <authorList>
            <person name="Mah S.A."/>
            <person name="Swanson W.J."/>
            <person name="Moy G.W."/>
            <person name="Vacquier V.D."/>
        </authorList>
    </citation>
    <scope>NUCLEOTIDE SEQUENCE [LARGE SCALE GENOMIC DNA]</scope>
    <source>
        <strain evidence="5 6">DSM 21219</strain>
    </source>
</reference>
<feature type="domain" description="Presequence protease mitochondrial-type C-terminal" evidence="4">
    <location>
        <begin position="749"/>
        <end position="875"/>
    </location>
</feature>
<dbReference type="STRING" id="515897.SAMN05421849_0745"/>
<dbReference type="AlphaFoldDB" id="A0A1R3WJL0"/>
<dbReference type="Pfam" id="PF00675">
    <property type="entry name" value="Peptidase_M16"/>
    <property type="match status" value="1"/>
</dbReference>
<dbReference type="Pfam" id="PF05193">
    <property type="entry name" value="Peptidase_M16_C"/>
    <property type="match status" value="1"/>
</dbReference>
<sequence length="916" mass="96389">MTRTAHPGFAGIERRDLPEIGARALHLRHIRTGADVIFLQDGDSTRSIAIALRTRPEDSSGVAHVLEHCVLSGSRAYPGAQPFADLLKTSLHSHLNAATFPDFTIYTAASFHPGDFRNLSDVYLDAVFFPLLREDDFDREGWHGGPGGAKGGIVLNEMRGFHASPDAQIEEFARRSLFRAGPGRHSEGGEADAIPALTVAGMRAFHRRFYHPSNALVAFAGAVDMAAELARLDRLFSDFAPAAAAPAGTGETIPAPRFLTLDHPGARHAQLALNRAFAPPETRFHELGLELLCEAVIGHPGAPLRRALADAGVCRSIREARYRDDTFPPRLAIRLDGIAPDRAEAASEMVEAALAGLARKGIAPQVAAAALDALELRLRDPATRKRPEPLARLLGAAKAWRAGRPPLAALGFAPEIASLRSRTAPILMDLLEREIVANPRRSVILMRPAPAAMARDLPPPTPAPRPQMGHDAPATPGSVPRLRRAALGQPAPHPRMHAERVHGVPVLLCPRRTNGLVHIDLAFDAGGAGLSLASLLGPVLVHGPAGRRIAGLSVARQSVPGAAGGARGLLLLRARALPGQAAAVIRAVRRMLAPPESPPPPDRFARIIAAEIARIRAALLPRAHEFLDLRLRDPAGDHMSGIEYLRFLHVLDALNGADPQAAAAAIGMARDTLITRTRLGIAVTWDGTDSDALLATVAELAAVLPGGQDNRAPARPAPALPCAREGFSITGSASHIGMGLAPAAPPAALFVALRALETGWLRRKLRDRGGAYGVVCRGDREGGRCALLSYRDPNLLGTLDTMAGAGDALARGIGGQAVENAVISALGLLDRPLAVGEQGPAALADRLAGRDEAQRGRFRAEVLGLAAQEIRAAGDALSAAAANARIAILANAATLESALSERPGLFEVGRLPGSAG</sequence>
<evidence type="ECO:0000256" key="1">
    <source>
        <dbReference type="SAM" id="MobiDB-lite"/>
    </source>
</evidence>
<keyword evidence="6" id="KW-1185">Reference proteome</keyword>
<gene>
    <name evidence="5" type="ORF">SAMN05421849_0745</name>
</gene>
<feature type="domain" description="Peptidase M16 N-terminal" evidence="2">
    <location>
        <begin position="56"/>
        <end position="140"/>
    </location>
</feature>
<evidence type="ECO:0000313" key="5">
    <source>
        <dbReference type="EMBL" id="SIT77464.1"/>
    </source>
</evidence>
<dbReference type="GO" id="GO:0046872">
    <property type="term" value="F:metal ion binding"/>
    <property type="evidence" value="ECO:0007669"/>
    <property type="project" value="InterPro"/>
</dbReference>
<name>A0A1R3WJL0_9RHOB</name>
<evidence type="ECO:0008006" key="7">
    <source>
        <dbReference type="Google" id="ProtNLM"/>
    </source>
</evidence>
<feature type="region of interest" description="Disordered" evidence="1">
    <location>
        <begin position="454"/>
        <end position="479"/>
    </location>
</feature>
<dbReference type="InterPro" id="IPR055130">
    <property type="entry name" value="PreP_C"/>
</dbReference>
<dbReference type="Pfam" id="PF22516">
    <property type="entry name" value="PreP_C"/>
    <property type="match status" value="1"/>
</dbReference>
<dbReference type="SUPFAM" id="SSF63411">
    <property type="entry name" value="LuxS/MPP-like metallohydrolase"/>
    <property type="match status" value="4"/>
</dbReference>
<evidence type="ECO:0000259" key="2">
    <source>
        <dbReference type="Pfam" id="PF00675"/>
    </source>
</evidence>
<evidence type="ECO:0000259" key="4">
    <source>
        <dbReference type="Pfam" id="PF22516"/>
    </source>
</evidence>
<dbReference type="Proteomes" id="UP000192455">
    <property type="component" value="Unassembled WGS sequence"/>
</dbReference>
<evidence type="ECO:0000259" key="3">
    <source>
        <dbReference type="Pfam" id="PF05193"/>
    </source>
</evidence>
<dbReference type="OrthoDB" id="9762027at2"/>
<dbReference type="EMBL" id="FTPS01000001">
    <property type="protein sequence ID" value="SIT77464.1"/>
    <property type="molecule type" value="Genomic_DNA"/>
</dbReference>
<dbReference type="PANTHER" id="PTHR43016:SF13">
    <property type="entry name" value="PRESEQUENCE PROTEASE, MITOCHONDRIAL"/>
    <property type="match status" value="1"/>
</dbReference>
<dbReference type="GO" id="GO:0004222">
    <property type="term" value="F:metalloendopeptidase activity"/>
    <property type="evidence" value="ECO:0007669"/>
    <property type="project" value="TreeGrafter"/>
</dbReference>
<dbReference type="InterPro" id="IPR011249">
    <property type="entry name" value="Metalloenz_LuxS/M16"/>
</dbReference>
<dbReference type="PANTHER" id="PTHR43016">
    <property type="entry name" value="PRESEQUENCE PROTEASE"/>
    <property type="match status" value="1"/>
</dbReference>
<dbReference type="Gene3D" id="3.30.830.10">
    <property type="entry name" value="Metalloenzyme, LuxS/M16 peptidase-like"/>
    <property type="match status" value="4"/>
</dbReference>
<feature type="domain" description="Peptidase M16 C-terminal" evidence="3">
    <location>
        <begin position="197"/>
        <end position="316"/>
    </location>
</feature>
<dbReference type="InterPro" id="IPR007863">
    <property type="entry name" value="Peptidase_M16_C"/>
</dbReference>
<evidence type="ECO:0000313" key="6">
    <source>
        <dbReference type="Proteomes" id="UP000192455"/>
    </source>
</evidence>
<accession>A0A1R3WJL0</accession>
<proteinExistence type="predicted"/>
<dbReference type="GO" id="GO:0016485">
    <property type="term" value="P:protein processing"/>
    <property type="evidence" value="ECO:0007669"/>
    <property type="project" value="TreeGrafter"/>
</dbReference>
<dbReference type="InterPro" id="IPR011765">
    <property type="entry name" value="Pept_M16_N"/>
</dbReference>
<dbReference type="RefSeq" id="WP_076647536.1">
    <property type="nucleotide sequence ID" value="NZ_FTPS01000001.1"/>
</dbReference>
<protein>
    <recommendedName>
        <fullName evidence="7">Peptidase M16C associated domain-containing protein</fullName>
    </recommendedName>
</protein>
<organism evidence="5 6">
    <name type="scientific">Pontibaca methylaminivorans</name>
    <dbReference type="NCBI Taxonomy" id="515897"/>
    <lineage>
        <taxon>Bacteria</taxon>
        <taxon>Pseudomonadati</taxon>
        <taxon>Pseudomonadota</taxon>
        <taxon>Alphaproteobacteria</taxon>
        <taxon>Rhodobacterales</taxon>
        <taxon>Roseobacteraceae</taxon>
        <taxon>Pontibaca</taxon>
    </lineage>
</organism>